<evidence type="ECO:0000256" key="1">
    <source>
        <dbReference type="ARBA" id="ARBA00022737"/>
    </source>
</evidence>
<evidence type="ECO:0000256" key="4">
    <source>
        <dbReference type="SAM" id="SignalP"/>
    </source>
</evidence>
<dbReference type="RefSeq" id="WP_281761807.1">
    <property type="nucleotide sequence ID" value="NZ_AP026709.1"/>
</dbReference>
<accession>A0ABN6RXX6</accession>
<feature type="chain" id="PRO_5045984244" description="Tetratricopeptide repeat protein" evidence="4">
    <location>
        <begin position="23"/>
        <end position="390"/>
    </location>
</feature>
<dbReference type="InterPro" id="IPR019734">
    <property type="entry name" value="TPR_rpt"/>
</dbReference>
<proteinExistence type="predicted"/>
<dbReference type="Proteomes" id="UP001317742">
    <property type="component" value="Chromosome"/>
</dbReference>
<organism evidence="5 6">
    <name type="scientific">Pseudodesulfovibrio nedwellii</name>
    <dbReference type="NCBI Taxonomy" id="2973072"/>
    <lineage>
        <taxon>Bacteria</taxon>
        <taxon>Pseudomonadati</taxon>
        <taxon>Thermodesulfobacteriota</taxon>
        <taxon>Desulfovibrionia</taxon>
        <taxon>Desulfovibrionales</taxon>
        <taxon>Desulfovibrionaceae</taxon>
    </lineage>
</organism>
<evidence type="ECO:0000256" key="2">
    <source>
        <dbReference type="ARBA" id="ARBA00022803"/>
    </source>
</evidence>
<gene>
    <name evidence="5" type="ORF">SYK_02370</name>
</gene>
<dbReference type="Gene3D" id="1.25.40.10">
    <property type="entry name" value="Tetratricopeptide repeat domain"/>
    <property type="match status" value="3"/>
</dbReference>
<reference evidence="5 6" key="1">
    <citation type="submission" date="2022-08" db="EMBL/GenBank/DDBJ databases">
        <title>Genome Sequence of the sulphate-reducing bacterium, Pseudodesulfovibrio sp. SYK.</title>
        <authorList>
            <person name="Kondo R."/>
            <person name="Kataoka T."/>
        </authorList>
    </citation>
    <scope>NUCLEOTIDE SEQUENCE [LARGE SCALE GENOMIC DNA]</scope>
    <source>
        <strain evidence="5 6">SYK</strain>
    </source>
</reference>
<dbReference type="SMART" id="SM00028">
    <property type="entry name" value="TPR"/>
    <property type="match status" value="3"/>
</dbReference>
<evidence type="ECO:0000256" key="3">
    <source>
        <dbReference type="PROSITE-ProRule" id="PRU00339"/>
    </source>
</evidence>
<sequence>MIVKKIIFCLLAVLLLAAVAHAADRLPPLARQALHKAQVNMDDSRFEDAAAVLREYMVQAEESVPVQVYLMLGGVYHKNRDWKRAYATFREGLDAHPSDSMLTRNCAVSCYELELYADAGRFFEKAYKLSMPSQPVLLFHAGSAYYSGEDFKSATRILLNLILQEKKPEKDWVRLAIHACLECGQPKKAESVLRKFLASNPGEAPYWELLAKLYLDSERYEKAASALEICYRVRTPTTKDLERLASLYTYSNAPMLASATLKRAHSGVADTKKGIKVASLYASAGRINEAVQHLARLGSSYAVERSKGNILYNARRFNEAESALLAAVERDPKAPESLYLLGMCAWEKRDWKGAKVIFSKLAGDKSFARRVKALLSVIDDLEATRREASM</sequence>
<feature type="signal peptide" evidence="4">
    <location>
        <begin position="1"/>
        <end position="22"/>
    </location>
</feature>
<dbReference type="InterPro" id="IPR011990">
    <property type="entry name" value="TPR-like_helical_dom_sf"/>
</dbReference>
<dbReference type="Pfam" id="PF13428">
    <property type="entry name" value="TPR_14"/>
    <property type="match status" value="1"/>
</dbReference>
<evidence type="ECO:0000313" key="6">
    <source>
        <dbReference type="Proteomes" id="UP001317742"/>
    </source>
</evidence>
<dbReference type="PANTHER" id="PTHR45586">
    <property type="entry name" value="TPR REPEAT-CONTAINING PROTEIN PA4667"/>
    <property type="match status" value="1"/>
</dbReference>
<dbReference type="PANTHER" id="PTHR45586:SF1">
    <property type="entry name" value="LIPOPOLYSACCHARIDE ASSEMBLY PROTEIN B"/>
    <property type="match status" value="1"/>
</dbReference>
<evidence type="ECO:0008006" key="7">
    <source>
        <dbReference type="Google" id="ProtNLM"/>
    </source>
</evidence>
<dbReference type="Pfam" id="PF13432">
    <property type="entry name" value="TPR_16"/>
    <property type="match status" value="2"/>
</dbReference>
<keyword evidence="6" id="KW-1185">Reference proteome</keyword>
<feature type="repeat" description="TPR" evidence="3">
    <location>
        <begin position="66"/>
        <end position="99"/>
    </location>
</feature>
<keyword evidence="1" id="KW-0677">Repeat</keyword>
<dbReference type="PROSITE" id="PS50005">
    <property type="entry name" value="TPR"/>
    <property type="match status" value="1"/>
</dbReference>
<dbReference type="InterPro" id="IPR051012">
    <property type="entry name" value="CellSynth/LPSAsmb/PSIAsmb"/>
</dbReference>
<keyword evidence="2 3" id="KW-0802">TPR repeat</keyword>
<evidence type="ECO:0000313" key="5">
    <source>
        <dbReference type="EMBL" id="BDQ35877.1"/>
    </source>
</evidence>
<protein>
    <recommendedName>
        <fullName evidence="7">Tetratricopeptide repeat protein</fullName>
    </recommendedName>
</protein>
<dbReference type="EMBL" id="AP026709">
    <property type="protein sequence ID" value="BDQ35877.1"/>
    <property type="molecule type" value="Genomic_DNA"/>
</dbReference>
<name>A0ABN6RXX6_9BACT</name>
<keyword evidence="4" id="KW-0732">Signal</keyword>
<dbReference type="SUPFAM" id="SSF48452">
    <property type="entry name" value="TPR-like"/>
    <property type="match status" value="2"/>
</dbReference>